<feature type="transmembrane region" description="Helical" evidence="6">
    <location>
        <begin position="67"/>
        <end position="87"/>
    </location>
</feature>
<comment type="subcellular location">
    <subcellularLocation>
        <location evidence="1">Cell membrane</location>
        <topology evidence="1">Multi-pass membrane protein</topology>
    </subcellularLocation>
</comment>
<dbReference type="PANTHER" id="PTHR30086">
    <property type="entry name" value="ARGININE EXPORTER PROTEIN ARGO"/>
    <property type="match status" value="1"/>
</dbReference>
<dbReference type="EMBL" id="JAFDST010000005">
    <property type="protein sequence ID" value="MBP1083308.1"/>
    <property type="molecule type" value="Genomic_DNA"/>
</dbReference>
<dbReference type="InterPro" id="IPR001123">
    <property type="entry name" value="LeuE-type"/>
</dbReference>
<name>A0ABS4D104_9BACI</name>
<comment type="caution">
    <text evidence="7">The sequence shown here is derived from an EMBL/GenBank/DDBJ whole genome shotgun (WGS) entry which is preliminary data.</text>
</comment>
<evidence type="ECO:0000256" key="5">
    <source>
        <dbReference type="ARBA" id="ARBA00023136"/>
    </source>
</evidence>
<evidence type="ECO:0000313" key="8">
    <source>
        <dbReference type="Proteomes" id="UP000674416"/>
    </source>
</evidence>
<sequence>MFLQIFLIGILSGLSPGPDFFLVMKNSLGFGRRLGIATALGIASALFVHITYTILGFTYIIEKLPSIFITIKLAGSLYLLWLGFHAIKSVKQNKEQSGTGSKARIG</sequence>
<dbReference type="Pfam" id="PF01810">
    <property type="entry name" value="LysE"/>
    <property type="match status" value="1"/>
</dbReference>
<dbReference type="Proteomes" id="UP000674416">
    <property type="component" value="Unassembled WGS sequence"/>
</dbReference>
<evidence type="ECO:0000256" key="1">
    <source>
        <dbReference type="ARBA" id="ARBA00004651"/>
    </source>
</evidence>
<keyword evidence="4 6" id="KW-1133">Transmembrane helix</keyword>
<feature type="transmembrane region" description="Helical" evidence="6">
    <location>
        <begin position="36"/>
        <end position="61"/>
    </location>
</feature>
<protein>
    <submittedName>
        <fullName evidence="7">Threonine/homoserine/homoserine lactone efflux protein</fullName>
    </submittedName>
</protein>
<keyword evidence="8" id="KW-1185">Reference proteome</keyword>
<dbReference type="PANTHER" id="PTHR30086:SF21">
    <property type="entry name" value="TRANSPORT PROTEIN"/>
    <property type="match status" value="1"/>
</dbReference>
<keyword evidence="3 6" id="KW-0812">Transmembrane</keyword>
<accession>A0ABS4D104</accession>
<evidence type="ECO:0000256" key="6">
    <source>
        <dbReference type="SAM" id="Phobius"/>
    </source>
</evidence>
<gene>
    <name evidence="7" type="ORF">JOC74_003822</name>
</gene>
<reference evidence="7 8" key="1">
    <citation type="submission" date="2021-01" db="EMBL/GenBank/DDBJ databases">
        <title>Genomic Encyclopedia of Type Strains, Phase IV (KMG-IV): sequencing the most valuable type-strain genomes for metagenomic binning, comparative biology and taxonomic classification.</title>
        <authorList>
            <person name="Goeker M."/>
        </authorList>
    </citation>
    <scope>NUCLEOTIDE SEQUENCE [LARGE SCALE GENOMIC DNA]</scope>
    <source>
        <strain evidence="7 8">DSM 103394</strain>
    </source>
</reference>
<evidence type="ECO:0000256" key="3">
    <source>
        <dbReference type="ARBA" id="ARBA00022692"/>
    </source>
</evidence>
<evidence type="ECO:0000256" key="4">
    <source>
        <dbReference type="ARBA" id="ARBA00022989"/>
    </source>
</evidence>
<keyword evidence="2" id="KW-1003">Cell membrane</keyword>
<keyword evidence="5 6" id="KW-0472">Membrane</keyword>
<evidence type="ECO:0000256" key="2">
    <source>
        <dbReference type="ARBA" id="ARBA00022475"/>
    </source>
</evidence>
<proteinExistence type="predicted"/>
<evidence type="ECO:0000313" key="7">
    <source>
        <dbReference type="EMBL" id="MBP1083308.1"/>
    </source>
</evidence>
<feature type="transmembrane region" description="Helical" evidence="6">
    <location>
        <begin position="6"/>
        <end position="24"/>
    </location>
</feature>
<organism evidence="7 8">
    <name type="scientific">Bacillus capparidis</name>
    <dbReference type="NCBI Taxonomy" id="1840411"/>
    <lineage>
        <taxon>Bacteria</taxon>
        <taxon>Bacillati</taxon>
        <taxon>Bacillota</taxon>
        <taxon>Bacilli</taxon>
        <taxon>Bacillales</taxon>
        <taxon>Bacillaceae</taxon>
        <taxon>Bacillus</taxon>
    </lineage>
</organism>